<dbReference type="InterPro" id="IPR012893">
    <property type="entry name" value="HipA-like_C"/>
</dbReference>
<evidence type="ECO:0000256" key="2">
    <source>
        <dbReference type="ARBA" id="ARBA00022679"/>
    </source>
</evidence>
<comment type="caution">
    <text evidence="5">The sequence shown here is derived from an EMBL/GenBank/DDBJ whole genome shotgun (WGS) entry which is preliminary data.</text>
</comment>
<comment type="similarity">
    <text evidence="1">Belongs to the HipA Ser/Thr kinase family.</text>
</comment>
<dbReference type="InterPro" id="IPR052028">
    <property type="entry name" value="HipA_Ser/Thr_kinase"/>
</dbReference>
<evidence type="ECO:0000313" key="5">
    <source>
        <dbReference type="EMBL" id="MQY20105.1"/>
    </source>
</evidence>
<keyword evidence="6" id="KW-1185">Reference proteome</keyword>
<dbReference type="RefSeq" id="WP_153410894.1">
    <property type="nucleotide sequence ID" value="NZ_WEGK01000006.1"/>
</dbReference>
<dbReference type="Proteomes" id="UP000438448">
    <property type="component" value="Unassembled WGS sequence"/>
</dbReference>
<name>A0A7K0D309_9NOCA</name>
<evidence type="ECO:0000313" key="6">
    <source>
        <dbReference type="Proteomes" id="UP000438448"/>
    </source>
</evidence>
<proteinExistence type="inferred from homology"/>
<dbReference type="GO" id="GO:0005829">
    <property type="term" value="C:cytosol"/>
    <property type="evidence" value="ECO:0007669"/>
    <property type="project" value="TreeGrafter"/>
</dbReference>
<keyword evidence="2" id="KW-0808">Transferase</keyword>
<feature type="domain" description="HipA-like C-terminal" evidence="4">
    <location>
        <begin position="172"/>
        <end position="387"/>
    </location>
</feature>
<dbReference type="Pfam" id="PF07804">
    <property type="entry name" value="HipA_C"/>
    <property type="match status" value="1"/>
</dbReference>
<accession>A0A7K0D309</accession>
<organism evidence="5 6">
    <name type="scientific">Nocardia macrotermitis</name>
    <dbReference type="NCBI Taxonomy" id="2585198"/>
    <lineage>
        <taxon>Bacteria</taxon>
        <taxon>Bacillati</taxon>
        <taxon>Actinomycetota</taxon>
        <taxon>Actinomycetes</taxon>
        <taxon>Mycobacteriales</taxon>
        <taxon>Nocardiaceae</taxon>
        <taxon>Nocardia</taxon>
    </lineage>
</organism>
<sequence>MPTSDSATPPSEAYVWVWLPDRTEPVVAGRVQLDGTLHRFIYGRSYLERPDAISLYGPELPLRPGWIEPPDGLDMAGCLWDAGPDSWGQRVIDVRLAGGRHGDAADSAGATKLTYLLESGSDRIGALDFQTSASEYTPRTEDASLDQLHGAAQALERGELSTILSDAFVHGTSVGGARPKVLLHNDDQHLIAKLSSSTDHYPVVKAEAVAMTLATEIGINTAPTSLTTSLGRDVLLVERFDRLGGGHRRMLISALTLLGFGDFLGARYSSYVELLDILRKRGRDGDTAGRQLYERIVFNIAIGNTDDHARNHAAFWDGRQLELTPAYDLCPQPRSGTEARQAMDITGDGRRDSRFTTCLEAAPAYGLTEQQARNIIDHQIETIHTHWTDAADRARLTRDERNQLWGRQFLNPYATRDYR</sequence>
<dbReference type="PANTHER" id="PTHR37419:SF8">
    <property type="entry name" value="TOXIN YJJJ"/>
    <property type="match status" value="1"/>
</dbReference>
<dbReference type="PANTHER" id="PTHR37419">
    <property type="entry name" value="SERINE/THREONINE-PROTEIN KINASE TOXIN HIPA"/>
    <property type="match status" value="1"/>
</dbReference>
<keyword evidence="3" id="KW-0418">Kinase</keyword>
<gene>
    <name evidence="5" type="ORF">NRB20_32010</name>
</gene>
<protein>
    <recommendedName>
        <fullName evidence="4">HipA-like C-terminal domain-containing protein</fullName>
    </recommendedName>
</protein>
<dbReference type="AlphaFoldDB" id="A0A7K0D309"/>
<reference evidence="5 6" key="1">
    <citation type="submission" date="2019-10" db="EMBL/GenBank/DDBJ databases">
        <title>Nocardia macrotermitis sp. nov. and Nocardia aurantia sp. nov., isolated from the gut of fungus growing-termite Macrotermes natalensis.</title>
        <authorList>
            <person name="Benndorf R."/>
            <person name="Schwitalla J."/>
            <person name="Martin K."/>
            <person name="De Beer W."/>
            <person name="Kaster A.-K."/>
            <person name="Vollmers J."/>
            <person name="Poulsen M."/>
            <person name="Beemelmanns C."/>
        </authorList>
    </citation>
    <scope>NUCLEOTIDE SEQUENCE [LARGE SCALE GENOMIC DNA]</scope>
    <source>
        <strain evidence="5 6">RB20</strain>
    </source>
</reference>
<dbReference type="OrthoDB" id="3182374at2"/>
<dbReference type="GO" id="GO:0004674">
    <property type="term" value="F:protein serine/threonine kinase activity"/>
    <property type="evidence" value="ECO:0007669"/>
    <property type="project" value="TreeGrafter"/>
</dbReference>
<evidence type="ECO:0000256" key="3">
    <source>
        <dbReference type="ARBA" id="ARBA00022777"/>
    </source>
</evidence>
<evidence type="ECO:0000259" key="4">
    <source>
        <dbReference type="Pfam" id="PF07804"/>
    </source>
</evidence>
<evidence type="ECO:0000256" key="1">
    <source>
        <dbReference type="ARBA" id="ARBA00010164"/>
    </source>
</evidence>
<dbReference type="EMBL" id="WEGK01000006">
    <property type="protein sequence ID" value="MQY20105.1"/>
    <property type="molecule type" value="Genomic_DNA"/>
</dbReference>